<dbReference type="Proteomes" id="UP000250003">
    <property type="component" value="Chromosome"/>
</dbReference>
<dbReference type="AlphaFoldDB" id="A0A2Z4UA07"/>
<protein>
    <submittedName>
        <fullName evidence="2">50S ribosomal protein L7ae</fullName>
    </submittedName>
</protein>
<evidence type="ECO:0000313" key="2">
    <source>
        <dbReference type="EMBL" id="AWY97704.1"/>
    </source>
</evidence>
<proteinExistence type="predicted"/>
<dbReference type="RefSeq" id="WP_111919095.1">
    <property type="nucleotide sequence ID" value="NZ_CAUWHR010000001.1"/>
</dbReference>
<organism evidence="2 3">
    <name type="scientific">Blautia argi</name>
    <dbReference type="NCBI Taxonomy" id="1912897"/>
    <lineage>
        <taxon>Bacteria</taxon>
        <taxon>Bacillati</taxon>
        <taxon>Bacillota</taxon>
        <taxon>Clostridia</taxon>
        <taxon>Lachnospirales</taxon>
        <taxon>Lachnospiraceae</taxon>
        <taxon>Blautia</taxon>
    </lineage>
</organism>
<name>A0A2Z4UA07_9FIRM</name>
<reference evidence="3" key="1">
    <citation type="submission" date="2018-06" db="EMBL/GenBank/DDBJ databases">
        <title>Description of Blautia argi sp. nov., a new anaerobic isolated from dog feces.</title>
        <authorList>
            <person name="Chang Y.-H."/>
            <person name="Paek J."/>
            <person name="Shin Y."/>
        </authorList>
    </citation>
    <scope>NUCLEOTIDE SEQUENCE [LARGE SCALE GENOMIC DNA]</scope>
    <source>
        <strain evidence="3">KCTC 15426</strain>
    </source>
</reference>
<dbReference type="OrthoDB" id="9794863at2"/>
<dbReference type="InterPro" id="IPR004038">
    <property type="entry name" value="Ribosomal_eL8/eL30/eS12/Gad45"/>
</dbReference>
<dbReference type="KEGG" id="blau:DQQ01_05585"/>
<gene>
    <name evidence="2" type="ORF">DQQ01_05585</name>
</gene>
<accession>A0A2Z4UA07</accession>
<dbReference type="Gene3D" id="3.30.1330.30">
    <property type="match status" value="1"/>
</dbReference>
<dbReference type="EMBL" id="CP030280">
    <property type="protein sequence ID" value="AWY97704.1"/>
    <property type="molecule type" value="Genomic_DNA"/>
</dbReference>
<keyword evidence="3" id="KW-1185">Reference proteome</keyword>
<evidence type="ECO:0000259" key="1">
    <source>
        <dbReference type="Pfam" id="PF01248"/>
    </source>
</evidence>
<evidence type="ECO:0000313" key="3">
    <source>
        <dbReference type="Proteomes" id="UP000250003"/>
    </source>
</evidence>
<sequence>MNMRKELSLLGLAAKAGKIVSGEFATENAVKAGKAFLVLTAEDASDNTKKKFRDMCTFYQVPFYSIGTKEELGIAIGKEYRASLALTDENFAVATVKKLEKTGL</sequence>
<keyword evidence="2" id="KW-0689">Ribosomal protein</keyword>
<dbReference type="InterPro" id="IPR029064">
    <property type="entry name" value="Ribosomal_eL30-like_sf"/>
</dbReference>
<dbReference type="SUPFAM" id="SSF55315">
    <property type="entry name" value="L30e-like"/>
    <property type="match status" value="1"/>
</dbReference>
<feature type="domain" description="Ribosomal protein eL8/eL30/eS12/Gadd45" evidence="1">
    <location>
        <begin position="8"/>
        <end position="90"/>
    </location>
</feature>
<dbReference type="Pfam" id="PF01248">
    <property type="entry name" value="Ribosomal_L7Ae"/>
    <property type="match status" value="1"/>
</dbReference>
<dbReference type="GO" id="GO:0005840">
    <property type="term" value="C:ribosome"/>
    <property type="evidence" value="ECO:0007669"/>
    <property type="project" value="UniProtKB-KW"/>
</dbReference>
<keyword evidence="2" id="KW-0687">Ribonucleoprotein</keyword>